<keyword evidence="8 9" id="KW-0472">Membrane</keyword>
<proteinExistence type="inferred from homology"/>
<dbReference type="PANTHER" id="PTHR34308:SF1">
    <property type="entry name" value="COBALAMIN BIOSYNTHESIS PROTEIN CBIB"/>
    <property type="match status" value="1"/>
</dbReference>
<dbReference type="GO" id="GO:0009236">
    <property type="term" value="P:cobalamin biosynthetic process"/>
    <property type="evidence" value="ECO:0007669"/>
    <property type="project" value="UniProtKB-UniRule"/>
</dbReference>
<gene>
    <name evidence="9" type="primary">cobD</name>
    <name evidence="10" type="ORF">EV663_104101</name>
</gene>
<dbReference type="EMBL" id="SLXU01000004">
    <property type="protein sequence ID" value="TCP61650.1"/>
    <property type="molecule type" value="Genomic_DNA"/>
</dbReference>
<keyword evidence="7 9" id="KW-1133">Transmembrane helix</keyword>
<dbReference type="NCBIfam" id="TIGR00380">
    <property type="entry name" value="cobal_cbiB"/>
    <property type="match status" value="1"/>
</dbReference>
<keyword evidence="11" id="KW-1185">Reference proteome</keyword>
<feature type="transmembrane region" description="Helical" evidence="9">
    <location>
        <begin position="289"/>
        <end position="307"/>
    </location>
</feature>
<organism evidence="10 11">
    <name type="scientific">Rhodovulum bhavnagarense</name>
    <dbReference type="NCBI Taxonomy" id="992286"/>
    <lineage>
        <taxon>Bacteria</taxon>
        <taxon>Pseudomonadati</taxon>
        <taxon>Pseudomonadota</taxon>
        <taxon>Alphaproteobacteria</taxon>
        <taxon>Rhodobacterales</taxon>
        <taxon>Paracoccaceae</taxon>
        <taxon>Rhodovulum</taxon>
    </lineage>
</organism>
<dbReference type="HAMAP" id="MF_00024">
    <property type="entry name" value="CobD_CbiB"/>
    <property type="match status" value="1"/>
</dbReference>
<evidence type="ECO:0000256" key="8">
    <source>
        <dbReference type="ARBA" id="ARBA00023136"/>
    </source>
</evidence>
<dbReference type="GO" id="GO:0015420">
    <property type="term" value="F:ABC-type vitamin B12 transporter activity"/>
    <property type="evidence" value="ECO:0007669"/>
    <property type="project" value="UniProtKB-UniRule"/>
</dbReference>
<evidence type="ECO:0000256" key="2">
    <source>
        <dbReference type="ARBA" id="ARBA00004953"/>
    </source>
</evidence>
<dbReference type="AlphaFoldDB" id="A0A4R2RDU2"/>
<reference evidence="10 11" key="1">
    <citation type="submission" date="2019-03" db="EMBL/GenBank/DDBJ databases">
        <title>Genomic Encyclopedia of Type Strains, Phase IV (KMG-IV): sequencing the most valuable type-strain genomes for metagenomic binning, comparative biology and taxonomic classification.</title>
        <authorList>
            <person name="Goeker M."/>
        </authorList>
    </citation>
    <scope>NUCLEOTIDE SEQUENCE [LARGE SCALE GENOMIC DNA]</scope>
    <source>
        <strain evidence="10 11">DSM 24766</strain>
    </source>
</reference>
<evidence type="ECO:0000256" key="9">
    <source>
        <dbReference type="HAMAP-Rule" id="MF_00024"/>
    </source>
</evidence>
<evidence type="ECO:0000256" key="7">
    <source>
        <dbReference type="ARBA" id="ARBA00022989"/>
    </source>
</evidence>
<evidence type="ECO:0000256" key="1">
    <source>
        <dbReference type="ARBA" id="ARBA00004651"/>
    </source>
</evidence>
<keyword evidence="4 9" id="KW-1003">Cell membrane</keyword>
<name>A0A4R2RDU2_9RHOB</name>
<comment type="pathway">
    <text evidence="2 9">Cofactor biosynthesis; adenosylcobalamin biosynthesis.</text>
</comment>
<feature type="transmembrane region" description="Helical" evidence="9">
    <location>
        <begin position="50"/>
        <end position="73"/>
    </location>
</feature>
<evidence type="ECO:0000256" key="6">
    <source>
        <dbReference type="ARBA" id="ARBA00022692"/>
    </source>
</evidence>
<dbReference type="GO" id="GO:0005886">
    <property type="term" value="C:plasma membrane"/>
    <property type="evidence" value="ECO:0007669"/>
    <property type="project" value="UniProtKB-SubCell"/>
</dbReference>
<evidence type="ECO:0000256" key="4">
    <source>
        <dbReference type="ARBA" id="ARBA00022475"/>
    </source>
</evidence>
<dbReference type="PANTHER" id="PTHR34308">
    <property type="entry name" value="COBALAMIN BIOSYNTHESIS PROTEIN CBIB"/>
    <property type="match status" value="1"/>
</dbReference>
<evidence type="ECO:0000313" key="10">
    <source>
        <dbReference type="EMBL" id="TCP61650.1"/>
    </source>
</evidence>
<comment type="caution">
    <text evidence="9">Lacks conserved residue(s) required for the propagation of feature annotation.</text>
</comment>
<comment type="similarity">
    <text evidence="3 9">Belongs to the CobD/CbiB family.</text>
</comment>
<comment type="caution">
    <text evidence="10">The sequence shown here is derived from an EMBL/GenBank/DDBJ whole genome shotgun (WGS) entry which is preliminary data.</text>
</comment>
<dbReference type="GO" id="GO:0048472">
    <property type="term" value="F:threonine-phosphate decarboxylase activity"/>
    <property type="evidence" value="ECO:0007669"/>
    <property type="project" value="InterPro"/>
</dbReference>
<keyword evidence="6 9" id="KW-0812">Transmembrane</keyword>
<evidence type="ECO:0000256" key="5">
    <source>
        <dbReference type="ARBA" id="ARBA00022573"/>
    </source>
</evidence>
<sequence>MLIALLVEGILGWPDRLHDRIGHPVVWLGRLIAWLERRWNRPTRSARTRMILGGAVVIVTLTAAVLPALALAVLLPGGWAGAVLTGLVAAPLVAGRSLYDHVARVARPLAAGDPDGARKAVAMIVGRDPAQLDRAGIARAALESLAENASDGVVAPVFWGVILGLPGIAGYKAINTLDSMIGHRTERYRHFGRVAARLDDIANLVPARLTGAIFCLVCARPGAAAGTMLRDAGSHRSPNAGWPEAAMAGGLGVRLSGPRAYGERSSDEPWLNAAAPDPDAQTMARGLALYLRGMMVLALALAVMIPMA</sequence>
<comment type="function">
    <text evidence="9">Converts cobyric acid to cobinamide by the addition of aminopropanol on the F carboxylic group.</text>
</comment>
<feature type="transmembrane region" description="Helical" evidence="9">
    <location>
        <begin position="79"/>
        <end position="99"/>
    </location>
</feature>
<protein>
    <recommendedName>
        <fullName evidence="9">Cobalamin biosynthesis protein CobD</fullName>
    </recommendedName>
</protein>
<dbReference type="Proteomes" id="UP000295050">
    <property type="component" value="Unassembled WGS sequence"/>
</dbReference>
<dbReference type="UniPathway" id="UPA00148"/>
<comment type="subcellular location">
    <subcellularLocation>
        <location evidence="1 9">Cell membrane</location>
        <topology evidence="1 9">Multi-pass membrane protein</topology>
    </subcellularLocation>
</comment>
<keyword evidence="5 9" id="KW-0169">Cobalamin biosynthesis</keyword>
<dbReference type="Pfam" id="PF03186">
    <property type="entry name" value="CobD_Cbib"/>
    <property type="match status" value="1"/>
</dbReference>
<evidence type="ECO:0000313" key="11">
    <source>
        <dbReference type="Proteomes" id="UP000295050"/>
    </source>
</evidence>
<evidence type="ECO:0000256" key="3">
    <source>
        <dbReference type="ARBA" id="ARBA00006263"/>
    </source>
</evidence>
<dbReference type="InterPro" id="IPR004485">
    <property type="entry name" value="Cobalamin_biosynth_CobD/CbiB"/>
</dbReference>
<accession>A0A4R2RDU2</accession>